<comment type="caution">
    <text evidence="2">The sequence shown here is derived from an EMBL/GenBank/DDBJ whole genome shotgun (WGS) entry which is preliminary data.</text>
</comment>
<evidence type="ECO:0000256" key="1">
    <source>
        <dbReference type="SAM" id="MobiDB-lite"/>
    </source>
</evidence>
<feature type="compositionally biased region" description="Basic and acidic residues" evidence="1">
    <location>
        <begin position="178"/>
        <end position="188"/>
    </location>
</feature>
<protein>
    <submittedName>
        <fullName evidence="2">Uncharacterized protein</fullName>
    </submittedName>
</protein>
<keyword evidence="3" id="KW-1185">Reference proteome</keyword>
<evidence type="ECO:0000313" key="3">
    <source>
        <dbReference type="Proteomes" id="UP001163046"/>
    </source>
</evidence>
<organism evidence="2 3">
    <name type="scientific">Desmophyllum pertusum</name>
    <dbReference type="NCBI Taxonomy" id="174260"/>
    <lineage>
        <taxon>Eukaryota</taxon>
        <taxon>Metazoa</taxon>
        <taxon>Cnidaria</taxon>
        <taxon>Anthozoa</taxon>
        <taxon>Hexacorallia</taxon>
        <taxon>Scleractinia</taxon>
        <taxon>Caryophylliina</taxon>
        <taxon>Caryophylliidae</taxon>
        <taxon>Desmophyllum</taxon>
    </lineage>
</organism>
<sequence length="212" mass="23895">MEATRIELAQKNMQIQSLQYDLYKLQDKCDNEIRSLTKEVEWGREKLGSLKLEIRRLKEQDSEDTISIIRGQPVASKQKEDSEVGVVSNVAIYSLKAKVGKLESETQKLNEKVHQLEREKATLSLLNTEASNKKVKGGEDKLKSDSGRRLPEVSTETLERDTSVLGVSSSTENIPAAEGKKLPERKETFQNWLSGDAAKNMFQDEPNQCANQ</sequence>
<proteinExistence type="predicted"/>
<feature type="compositionally biased region" description="Basic and acidic residues" evidence="1">
    <location>
        <begin position="136"/>
        <end position="162"/>
    </location>
</feature>
<dbReference type="EMBL" id="MU826846">
    <property type="protein sequence ID" value="KAJ7371489.1"/>
    <property type="molecule type" value="Genomic_DNA"/>
</dbReference>
<feature type="region of interest" description="Disordered" evidence="1">
    <location>
        <begin position="127"/>
        <end position="212"/>
    </location>
</feature>
<reference evidence="2" key="1">
    <citation type="submission" date="2023-01" db="EMBL/GenBank/DDBJ databases">
        <title>Genome assembly of the deep-sea coral Lophelia pertusa.</title>
        <authorList>
            <person name="Herrera S."/>
            <person name="Cordes E."/>
        </authorList>
    </citation>
    <scope>NUCLEOTIDE SEQUENCE</scope>
    <source>
        <strain evidence="2">USNM1676648</strain>
        <tissue evidence="2">Polyp</tissue>
    </source>
</reference>
<gene>
    <name evidence="2" type="ORF">OS493_025390</name>
</gene>
<dbReference type="Proteomes" id="UP001163046">
    <property type="component" value="Unassembled WGS sequence"/>
</dbReference>
<name>A0A9X0CS58_9CNID</name>
<evidence type="ECO:0000313" key="2">
    <source>
        <dbReference type="EMBL" id="KAJ7371489.1"/>
    </source>
</evidence>
<dbReference type="AlphaFoldDB" id="A0A9X0CS58"/>
<accession>A0A9X0CS58</accession>
<dbReference type="OrthoDB" id="10674141at2759"/>